<feature type="domain" description="EamA" evidence="2">
    <location>
        <begin position="3"/>
        <end position="136"/>
    </location>
</feature>
<dbReference type="RefSeq" id="WP_188255278.1">
    <property type="nucleotide sequence ID" value="NZ_JABVCF010000007.1"/>
</dbReference>
<feature type="domain" description="EamA" evidence="2">
    <location>
        <begin position="145"/>
        <end position="274"/>
    </location>
</feature>
<keyword evidence="4" id="KW-1185">Reference proteome</keyword>
<feature type="transmembrane region" description="Helical" evidence="1">
    <location>
        <begin position="205"/>
        <end position="222"/>
    </location>
</feature>
<dbReference type="GO" id="GO:0016020">
    <property type="term" value="C:membrane"/>
    <property type="evidence" value="ECO:0007669"/>
    <property type="project" value="InterPro"/>
</dbReference>
<reference evidence="3" key="1">
    <citation type="submission" date="2021-04" db="EMBL/GenBank/DDBJ databases">
        <title>Pseudaminobacter soli sp. nov., isolated from paddy soil contaminated by heavy metals.</title>
        <authorList>
            <person name="Zhang K."/>
        </authorList>
    </citation>
    <scope>NUCLEOTIDE SEQUENCE</scope>
    <source>
        <strain evidence="3">19-2017</strain>
    </source>
</reference>
<evidence type="ECO:0000313" key="3">
    <source>
        <dbReference type="EMBL" id="MBS3649709.1"/>
    </source>
</evidence>
<comment type="caution">
    <text evidence="3">The sequence shown here is derived from an EMBL/GenBank/DDBJ whole genome shotgun (WGS) entry which is preliminary data.</text>
</comment>
<feature type="transmembrane region" description="Helical" evidence="1">
    <location>
        <begin position="30"/>
        <end position="49"/>
    </location>
</feature>
<dbReference type="Pfam" id="PF00892">
    <property type="entry name" value="EamA"/>
    <property type="match status" value="2"/>
</dbReference>
<feature type="transmembrane region" description="Helical" evidence="1">
    <location>
        <begin position="234"/>
        <end position="253"/>
    </location>
</feature>
<organism evidence="3 4">
    <name type="scientific">Pseudaminobacter soli</name>
    <name type="common">ex Zhang et al. 2022</name>
    <dbReference type="NCBI Taxonomy" id="2831468"/>
    <lineage>
        <taxon>Bacteria</taxon>
        <taxon>Pseudomonadati</taxon>
        <taxon>Pseudomonadota</taxon>
        <taxon>Alphaproteobacteria</taxon>
        <taxon>Hyphomicrobiales</taxon>
        <taxon>Phyllobacteriaceae</taxon>
        <taxon>Pseudaminobacter</taxon>
    </lineage>
</organism>
<dbReference type="EMBL" id="JAGWCR010000007">
    <property type="protein sequence ID" value="MBS3649709.1"/>
    <property type="molecule type" value="Genomic_DNA"/>
</dbReference>
<dbReference type="AlphaFoldDB" id="A0A942DXL7"/>
<evidence type="ECO:0000256" key="1">
    <source>
        <dbReference type="SAM" id="Phobius"/>
    </source>
</evidence>
<feature type="transmembrane region" description="Helical" evidence="1">
    <location>
        <begin position="95"/>
        <end position="113"/>
    </location>
</feature>
<dbReference type="SUPFAM" id="SSF103481">
    <property type="entry name" value="Multidrug resistance efflux transporter EmrE"/>
    <property type="match status" value="2"/>
</dbReference>
<name>A0A942DXL7_9HYPH</name>
<feature type="transmembrane region" description="Helical" evidence="1">
    <location>
        <begin position="146"/>
        <end position="164"/>
    </location>
</feature>
<keyword evidence="1" id="KW-0812">Transmembrane</keyword>
<sequence>MNNGILLALFAYATYSWSDAAIKALGGKLSVFEIGFFLALISGICIFLAKPREERWADFWRMKRPLAVQTRALLGLACSVLGVVAFTTIPLAEVYAIIFLSPLFITIFSILFLKEQVGPWRWFAVVAGFIGVLLVVRPGFRAIEFGHFAALAIALLGSIVVVLMRALSNHERQTTMLAFVIIHILVFNGVAMALTTARLPTWEEAGILVIAGVFSACGNIGLLRATKYAPANALASTQYSQLAWAVVIGAMIFNERPDLWAIAGIAVIGGSGLLTLARERIRLGTVRWNLFARNRP</sequence>
<gene>
    <name evidence="3" type="ORF">KEU06_13935</name>
</gene>
<protein>
    <submittedName>
        <fullName evidence="3">DMT family transporter</fullName>
    </submittedName>
</protein>
<keyword evidence="1" id="KW-0472">Membrane</keyword>
<dbReference type="InterPro" id="IPR037185">
    <property type="entry name" value="EmrE-like"/>
</dbReference>
<evidence type="ECO:0000259" key="2">
    <source>
        <dbReference type="Pfam" id="PF00892"/>
    </source>
</evidence>
<feature type="transmembrane region" description="Helical" evidence="1">
    <location>
        <begin position="120"/>
        <end position="140"/>
    </location>
</feature>
<dbReference type="PANTHER" id="PTHR22911">
    <property type="entry name" value="ACYL-MALONYL CONDENSING ENZYME-RELATED"/>
    <property type="match status" value="1"/>
</dbReference>
<dbReference type="Proteomes" id="UP000680348">
    <property type="component" value="Unassembled WGS sequence"/>
</dbReference>
<feature type="transmembrane region" description="Helical" evidence="1">
    <location>
        <begin position="176"/>
        <end position="199"/>
    </location>
</feature>
<accession>A0A942DXL7</accession>
<dbReference type="PANTHER" id="PTHR22911:SF135">
    <property type="entry name" value="BLR4310 PROTEIN"/>
    <property type="match status" value="1"/>
</dbReference>
<evidence type="ECO:0000313" key="4">
    <source>
        <dbReference type="Proteomes" id="UP000680348"/>
    </source>
</evidence>
<proteinExistence type="predicted"/>
<dbReference type="Gene3D" id="1.10.3730.20">
    <property type="match status" value="1"/>
</dbReference>
<feature type="transmembrane region" description="Helical" evidence="1">
    <location>
        <begin position="70"/>
        <end position="89"/>
    </location>
</feature>
<keyword evidence="1" id="KW-1133">Transmembrane helix</keyword>
<feature type="transmembrane region" description="Helical" evidence="1">
    <location>
        <begin position="259"/>
        <end position="277"/>
    </location>
</feature>
<dbReference type="InterPro" id="IPR000620">
    <property type="entry name" value="EamA_dom"/>
</dbReference>